<gene>
    <name evidence="2" type="ORF">RirG_011410</name>
</gene>
<organism evidence="2 3">
    <name type="scientific">Rhizophagus irregularis (strain DAOM 197198w)</name>
    <name type="common">Glomus intraradices</name>
    <dbReference type="NCBI Taxonomy" id="1432141"/>
    <lineage>
        <taxon>Eukaryota</taxon>
        <taxon>Fungi</taxon>
        <taxon>Fungi incertae sedis</taxon>
        <taxon>Mucoromycota</taxon>
        <taxon>Glomeromycotina</taxon>
        <taxon>Glomeromycetes</taxon>
        <taxon>Glomerales</taxon>
        <taxon>Glomeraceae</taxon>
        <taxon>Rhizophagus</taxon>
    </lineage>
</organism>
<evidence type="ECO:0000313" key="3">
    <source>
        <dbReference type="Proteomes" id="UP000022910"/>
    </source>
</evidence>
<evidence type="ECO:0000256" key="1">
    <source>
        <dbReference type="SAM" id="MobiDB-lite"/>
    </source>
</evidence>
<accession>A0A015KAM7</accession>
<name>A0A015KAM7_RHIIW</name>
<sequence>MPHRDRLRNDRQGCCEGTRHGAIDRCKEDQQRSIQAGRKSPACHGRRGPEARADRAFDDPARLLQRLPGRLLSR</sequence>
<comment type="caution">
    <text evidence="2">The sequence shown here is derived from an EMBL/GenBank/DDBJ whole genome shotgun (WGS) entry which is preliminary data.</text>
</comment>
<feature type="compositionally biased region" description="Basic and acidic residues" evidence="1">
    <location>
        <begin position="47"/>
        <end position="59"/>
    </location>
</feature>
<dbReference type="HOGENOM" id="CLU_2689102_0_0_1"/>
<dbReference type="AlphaFoldDB" id="A0A015KAM7"/>
<reference evidence="2 3" key="1">
    <citation type="submission" date="2014-02" db="EMBL/GenBank/DDBJ databases">
        <title>Single nucleus genome sequencing reveals high similarity among nuclei of an endomycorrhizal fungus.</title>
        <authorList>
            <person name="Lin K."/>
            <person name="Geurts R."/>
            <person name="Zhang Z."/>
            <person name="Limpens E."/>
            <person name="Saunders D.G."/>
            <person name="Mu D."/>
            <person name="Pang E."/>
            <person name="Cao H."/>
            <person name="Cha H."/>
            <person name="Lin T."/>
            <person name="Zhou Q."/>
            <person name="Shang Y."/>
            <person name="Li Y."/>
            <person name="Ivanov S."/>
            <person name="Sharma T."/>
            <person name="Velzen R.V."/>
            <person name="Ruijter N.D."/>
            <person name="Aanen D.K."/>
            <person name="Win J."/>
            <person name="Kamoun S."/>
            <person name="Bisseling T."/>
            <person name="Huang S."/>
        </authorList>
    </citation>
    <scope>NUCLEOTIDE SEQUENCE [LARGE SCALE GENOMIC DNA]</scope>
    <source>
        <strain evidence="3">DAOM197198w</strain>
    </source>
</reference>
<feature type="region of interest" description="Disordered" evidence="1">
    <location>
        <begin position="26"/>
        <end position="59"/>
    </location>
</feature>
<proteinExistence type="predicted"/>
<dbReference type="EMBL" id="JEMT01007794">
    <property type="protein sequence ID" value="EXX78832.1"/>
    <property type="molecule type" value="Genomic_DNA"/>
</dbReference>
<keyword evidence="3" id="KW-1185">Reference proteome</keyword>
<protein>
    <submittedName>
        <fullName evidence="2">Uncharacterized protein</fullName>
    </submittedName>
</protein>
<dbReference type="Proteomes" id="UP000022910">
    <property type="component" value="Unassembled WGS sequence"/>
</dbReference>
<evidence type="ECO:0000313" key="2">
    <source>
        <dbReference type="EMBL" id="EXX78832.1"/>
    </source>
</evidence>